<sequence>MHPVYRQLCSDHRHIQRLLRCMRTIVNPLGDEGISPERLDLLLDIVEYIKTYPEYWHHPIEDQVFSLLLLKRVPESDLLREIICDHGRMEKQTLELEQILRSIAQGCVVPMKNLRTQAELYIHNQADHVEKENKWVYPLMEQHLNNSDWDWIAEKLPAIDDPLFGQQRREDYETLYGNIVAGEEDLLRIGSH</sequence>
<comment type="caution">
    <text evidence="2">The sequence shown here is derived from an EMBL/GenBank/DDBJ whole genome shotgun (WGS) entry which is preliminary data.</text>
</comment>
<dbReference type="PANTHER" id="PTHR39966">
    <property type="entry name" value="BLL2471 PROTEIN-RELATED"/>
    <property type="match status" value="1"/>
</dbReference>
<dbReference type="PANTHER" id="PTHR39966:SF1">
    <property type="entry name" value="HEMERYTHRIN-LIKE DOMAIN-CONTAINING PROTEIN"/>
    <property type="match status" value="1"/>
</dbReference>
<evidence type="ECO:0000259" key="1">
    <source>
        <dbReference type="Pfam" id="PF01814"/>
    </source>
</evidence>
<evidence type="ECO:0000313" key="3">
    <source>
        <dbReference type="Proteomes" id="UP000528457"/>
    </source>
</evidence>
<protein>
    <submittedName>
        <fullName evidence="2">Hemerythrin-like domain-containing protein</fullName>
    </submittedName>
</protein>
<dbReference type="InterPro" id="IPR012312">
    <property type="entry name" value="Hemerythrin-like"/>
</dbReference>
<keyword evidence="3" id="KW-1185">Reference proteome</keyword>
<reference evidence="2 3" key="1">
    <citation type="submission" date="2020-08" db="EMBL/GenBank/DDBJ databases">
        <title>Genomic Encyclopedia of Type Strains, Phase IV (KMG-IV): sequencing the most valuable type-strain genomes for metagenomic binning, comparative biology and taxonomic classification.</title>
        <authorList>
            <person name="Goeker M."/>
        </authorList>
    </citation>
    <scope>NUCLEOTIDE SEQUENCE [LARGE SCALE GENOMIC DNA]</scope>
    <source>
        <strain evidence="2 3">DSM 22368</strain>
    </source>
</reference>
<dbReference type="Gene3D" id="1.20.120.520">
    <property type="entry name" value="nmb1532 protein domain like"/>
    <property type="match status" value="1"/>
</dbReference>
<feature type="domain" description="Hemerythrin-like" evidence="1">
    <location>
        <begin position="8"/>
        <end position="139"/>
    </location>
</feature>
<proteinExistence type="predicted"/>
<dbReference type="GO" id="GO:0005886">
    <property type="term" value="C:plasma membrane"/>
    <property type="evidence" value="ECO:0007669"/>
    <property type="project" value="TreeGrafter"/>
</dbReference>
<dbReference type="Pfam" id="PF01814">
    <property type="entry name" value="Hemerythrin"/>
    <property type="match status" value="1"/>
</dbReference>
<evidence type="ECO:0000313" key="2">
    <source>
        <dbReference type="EMBL" id="MBB6522781.1"/>
    </source>
</evidence>
<organism evidence="2 3">
    <name type="scientific">Pseudoteredinibacter isoporae</name>
    <dbReference type="NCBI Taxonomy" id="570281"/>
    <lineage>
        <taxon>Bacteria</taxon>
        <taxon>Pseudomonadati</taxon>
        <taxon>Pseudomonadota</taxon>
        <taxon>Gammaproteobacteria</taxon>
        <taxon>Cellvibrionales</taxon>
        <taxon>Cellvibrionaceae</taxon>
        <taxon>Pseudoteredinibacter</taxon>
    </lineage>
</organism>
<accession>A0A7X0MWJ2</accession>
<dbReference type="Proteomes" id="UP000528457">
    <property type="component" value="Unassembled WGS sequence"/>
</dbReference>
<dbReference type="InParanoid" id="A0A7X0MWJ2"/>
<dbReference type="RefSeq" id="WP_166845224.1">
    <property type="nucleotide sequence ID" value="NZ_JAAONY010000002.1"/>
</dbReference>
<name>A0A7X0MWJ2_9GAMM</name>
<gene>
    <name evidence="2" type="ORF">HNR48_003066</name>
</gene>
<dbReference type="AlphaFoldDB" id="A0A7X0MWJ2"/>
<dbReference type="EMBL" id="JACHHT010000002">
    <property type="protein sequence ID" value="MBB6522781.1"/>
    <property type="molecule type" value="Genomic_DNA"/>
</dbReference>